<dbReference type="InterPro" id="IPR000683">
    <property type="entry name" value="Gfo/Idh/MocA-like_OxRdtase_N"/>
</dbReference>
<evidence type="ECO:0000259" key="3">
    <source>
        <dbReference type="Pfam" id="PF02894"/>
    </source>
</evidence>
<dbReference type="SUPFAM" id="SSF55347">
    <property type="entry name" value="Glyceraldehyde-3-phosphate dehydrogenase-like, C-terminal domain"/>
    <property type="match status" value="1"/>
</dbReference>
<dbReference type="InterPro" id="IPR036291">
    <property type="entry name" value="NAD(P)-bd_dom_sf"/>
</dbReference>
<organism evidence="4 5">
    <name type="scientific">Paracerasibacillus soli</name>
    <dbReference type="NCBI Taxonomy" id="480284"/>
    <lineage>
        <taxon>Bacteria</taxon>
        <taxon>Bacillati</taxon>
        <taxon>Bacillota</taxon>
        <taxon>Bacilli</taxon>
        <taxon>Bacillales</taxon>
        <taxon>Bacillaceae</taxon>
        <taxon>Paracerasibacillus</taxon>
    </lineage>
</organism>
<dbReference type="EMBL" id="JAWDIQ010000002">
    <property type="protein sequence ID" value="MDY0409225.1"/>
    <property type="molecule type" value="Genomic_DNA"/>
</dbReference>
<evidence type="ECO:0000256" key="1">
    <source>
        <dbReference type="ARBA" id="ARBA00010928"/>
    </source>
</evidence>
<feature type="domain" description="Gfo/Idh/MocA-like oxidoreductase C-terminal" evidence="3">
    <location>
        <begin position="141"/>
        <end position="396"/>
    </location>
</feature>
<sequence>MQTKTAIIIGAGDRGGSAYAPYAEKYPNELKIVGVVEPKEERRNRLVSLHQIPEENTFYTWQDMFKRNKRIADIAIITTMDQEHYEPTKKALELGYHVLLEKPMSPDPTECIEMERLSQKYNRQFTICHVLRYTDFWSSIRKVIQAGTIGEVASIQLNENVGYMHMSHSFVRGNWRNKEQASPMILQKSCHDMDIINYVMGKKCMRVSSYGSLMHFKEENAPPNAADRCLDGCPVALDCPFHAGRYYLSKAGRGWARKFAKDDTNEAIITALNETNYGRCVFKLDNDVVDHQVVNMEFEDGATATFSMCGFTRDTTRTVQIMGTKGEIRGNMMDNRISIFDFLTKEETVIHFAKTDSGHDGGDEKIMRSFLADIDHKGKRESVSSAKESLWSHLMAFAAEESRLHHGKSIELDEYYHSFLSENVVN</sequence>
<dbReference type="Pfam" id="PF01408">
    <property type="entry name" value="GFO_IDH_MocA"/>
    <property type="match status" value="1"/>
</dbReference>
<evidence type="ECO:0000313" key="5">
    <source>
        <dbReference type="Proteomes" id="UP001275315"/>
    </source>
</evidence>
<dbReference type="InterPro" id="IPR004104">
    <property type="entry name" value="Gfo/Idh/MocA-like_OxRdtase_C"/>
</dbReference>
<evidence type="ECO:0000313" key="4">
    <source>
        <dbReference type="EMBL" id="MDY0409225.1"/>
    </source>
</evidence>
<dbReference type="PANTHER" id="PTHR43377">
    <property type="entry name" value="BILIVERDIN REDUCTASE A"/>
    <property type="match status" value="1"/>
</dbReference>
<evidence type="ECO:0000259" key="2">
    <source>
        <dbReference type="Pfam" id="PF01408"/>
    </source>
</evidence>
<gene>
    <name evidence="4" type="ORF">RWD45_12445</name>
</gene>
<dbReference type="RefSeq" id="WP_320380030.1">
    <property type="nucleotide sequence ID" value="NZ_JAWDIQ010000002.1"/>
</dbReference>
<name>A0ABU5CUW0_9BACI</name>
<dbReference type="Gene3D" id="3.40.50.720">
    <property type="entry name" value="NAD(P)-binding Rossmann-like Domain"/>
    <property type="match status" value="1"/>
</dbReference>
<feature type="domain" description="Gfo/Idh/MocA-like oxidoreductase N-terminal" evidence="2">
    <location>
        <begin position="7"/>
        <end position="127"/>
    </location>
</feature>
<dbReference type="Pfam" id="PF02894">
    <property type="entry name" value="GFO_IDH_MocA_C"/>
    <property type="match status" value="1"/>
</dbReference>
<dbReference type="SUPFAM" id="SSF51735">
    <property type="entry name" value="NAD(P)-binding Rossmann-fold domains"/>
    <property type="match status" value="1"/>
</dbReference>
<dbReference type="Proteomes" id="UP001275315">
    <property type="component" value="Unassembled WGS sequence"/>
</dbReference>
<dbReference type="Gene3D" id="3.30.360.10">
    <property type="entry name" value="Dihydrodipicolinate Reductase, domain 2"/>
    <property type="match status" value="1"/>
</dbReference>
<keyword evidence="5" id="KW-1185">Reference proteome</keyword>
<dbReference type="InterPro" id="IPR051450">
    <property type="entry name" value="Gfo/Idh/MocA_Oxidoreductases"/>
</dbReference>
<proteinExistence type="inferred from homology"/>
<comment type="similarity">
    <text evidence="1">Belongs to the Gfo/Idh/MocA family.</text>
</comment>
<comment type="caution">
    <text evidence="4">The sequence shown here is derived from an EMBL/GenBank/DDBJ whole genome shotgun (WGS) entry which is preliminary data.</text>
</comment>
<protein>
    <submittedName>
        <fullName evidence="4">Gfo/Idh/MocA family oxidoreductase</fullName>
    </submittedName>
</protein>
<dbReference type="PANTHER" id="PTHR43377:SF2">
    <property type="entry name" value="BINDING ROSSMANN FOLD OXIDOREDUCTASE, PUTATIVE (AFU_ORTHOLOGUE AFUA_4G00560)-RELATED"/>
    <property type="match status" value="1"/>
</dbReference>
<reference evidence="4 5" key="1">
    <citation type="submission" date="2023-10" db="EMBL/GenBank/DDBJ databases">
        <title>Virgibacillus soli CC-YMP-6 genome.</title>
        <authorList>
            <person name="Miliotis G."/>
            <person name="Sengupta P."/>
            <person name="Hameed A."/>
            <person name="Chuvochina M."/>
            <person name="Mcdonagh F."/>
            <person name="Simpson A.C."/>
            <person name="Singh N.K."/>
            <person name="Rekha P.D."/>
            <person name="Raman K."/>
            <person name="Hugenholtz P."/>
            <person name="Venkateswaran K."/>
        </authorList>
    </citation>
    <scope>NUCLEOTIDE SEQUENCE [LARGE SCALE GENOMIC DNA]</scope>
    <source>
        <strain evidence="4 5">CC-YMP-6</strain>
    </source>
</reference>
<accession>A0ABU5CUW0</accession>